<gene>
    <name evidence="1" type="ORF">QYE77_08830</name>
</gene>
<comment type="caution">
    <text evidence="1">The sequence shown here is derived from an EMBL/GenBank/DDBJ whole genome shotgun (WGS) entry which is preliminary data.</text>
</comment>
<accession>A0ABU3NNE5</accession>
<dbReference type="Proteomes" id="UP001254165">
    <property type="component" value="Unassembled WGS sequence"/>
</dbReference>
<evidence type="ECO:0000313" key="1">
    <source>
        <dbReference type="EMBL" id="MDT8898369.1"/>
    </source>
</evidence>
<proteinExistence type="predicted"/>
<dbReference type="RefSeq" id="WP_315625028.1">
    <property type="nucleotide sequence ID" value="NZ_JAUHMF010000002.1"/>
</dbReference>
<organism evidence="1 2">
    <name type="scientific">Thermanaerothrix solaris</name>
    <dbReference type="NCBI Taxonomy" id="3058434"/>
    <lineage>
        <taxon>Bacteria</taxon>
        <taxon>Bacillati</taxon>
        <taxon>Chloroflexota</taxon>
        <taxon>Anaerolineae</taxon>
        <taxon>Anaerolineales</taxon>
        <taxon>Anaerolineaceae</taxon>
        <taxon>Thermanaerothrix</taxon>
    </lineage>
</organism>
<name>A0ABU3NNE5_9CHLR</name>
<sequence>MEQPLPPTPPKRRRNGALSDEIRLLRTLVRRVEALADEGRTLGEMLSIVETLARASAHLATLLKAERQLESGQTMADLLNQMLDEVIAEMQANGQPAP</sequence>
<reference evidence="1 2" key="1">
    <citation type="submission" date="2023-07" db="EMBL/GenBank/DDBJ databases">
        <title>Novel species of Thermanaerothrix with wide hydrolytic capabilities.</title>
        <authorList>
            <person name="Zayulina K.S."/>
            <person name="Podosokorskaya O.A."/>
            <person name="Elcheninov A.G."/>
        </authorList>
    </citation>
    <scope>NUCLEOTIDE SEQUENCE [LARGE SCALE GENOMIC DNA]</scope>
    <source>
        <strain evidence="1 2">4228-RoL</strain>
    </source>
</reference>
<keyword evidence="2" id="KW-1185">Reference proteome</keyword>
<protein>
    <submittedName>
        <fullName evidence="1">Uncharacterized protein</fullName>
    </submittedName>
</protein>
<dbReference type="EMBL" id="JAUHMF010000002">
    <property type="protein sequence ID" value="MDT8898369.1"/>
    <property type="molecule type" value="Genomic_DNA"/>
</dbReference>
<evidence type="ECO:0000313" key="2">
    <source>
        <dbReference type="Proteomes" id="UP001254165"/>
    </source>
</evidence>